<evidence type="ECO:0000256" key="3">
    <source>
        <dbReference type="ARBA" id="ARBA00023125"/>
    </source>
</evidence>
<feature type="domain" description="Bacterial purine repressor N-terminal" evidence="7">
    <location>
        <begin position="4"/>
        <end position="73"/>
    </location>
</feature>
<gene>
    <name evidence="8" type="primary">purR</name>
    <name evidence="8" type="ORF">GCM10007380_42620</name>
</gene>
<evidence type="ECO:0000256" key="1">
    <source>
        <dbReference type="ARBA" id="ARBA00011738"/>
    </source>
</evidence>
<accession>A0A8J3F2W5</accession>
<dbReference type="GO" id="GO:0003677">
    <property type="term" value="F:DNA binding"/>
    <property type="evidence" value="ECO:0007669"/>
    <property type="project" value="UniProtKB-KW"/>
</dbReference>
<dbReference type="OrthoDB" id="4213751at2"/>
<dbReference type="InterPro" id="IPR050118">
    <property type="entry name" value="Pur/Pyrimidine_PRTase"/>
</dbReference>
<keyword evidence="3" id="KW-0238">DNA-binding</keyword>
<dbReference type="Pfam" id="PF00156">
    <property type="entry name" value="Pribosyltran"/>
    <property type="match status" value="1"/>
</dbReference>
<dbReference type="PANTHER" id="PTHR43864:SF2">
    <property type="entry name" value="PUR OPERON REPRESSOR"/>
    <property type="match status" value="1"/>
</dbReference>
<evidence type="ECO:0000256" key="2">
    <source>
        <dbReference type="ARBA" id="ARBA00023015"/>
    </source>
</evidence>
<dbReference type="GO" id="GO:0045982">
    <property type="term" value="P:negative regulation of purine nucleobase metabolic process"/>
    <property type="evidence" value="ECO:0007669"/>
    <property type="project" value="InterPro"/>
</dbReference>
<organism evidence="8 9">
    <name type="scientific">Gottfriedia solisilvae</name>
    <dbReference type="NCBI Taxonomy" id="1516104"/>
    <lineage>
        <taxon>Bacteria</taxon>
        <taxon>Bacillati</taxon>
        <taxon>Bacillota</taxon>
        <taxon>Bacilli</taxon>
        <taxon>Bacillales</taxon>
        <taxon>Bacillaceae</taxon>
        <taxon>Gottfriedia</taxon>
    </lineage>
</organism>
<evidence type="ECO:0000259" key="7">
    <source>
        <dbReference type="Pfam" id="PF09182"/>
    </source>
</evidence>
<dbReference type="SUPFAM" id="SSF46785">
    <property type="entry name" value="Winged helix' DNA-binding domain"/>
    <property type="match status" value="1"/>
</dbReference>
<keyword evidence="4" id="KW-0804">Transcription</keyword>
<protein>
    <submittedName>
        <fullName evidence="8">Pur operon repressor</fullName>
    </submittedName>
</protein>
<dbReference type="InterPro" id="IPR036388">
    <property type="entry name" value="WH-like_DNA-bd_sf"/>
</dbReference>
<dbReference type="GO" id="GO:0045892">
    <property type="term" value="P:negative regulation of DNA-templated transcription"/>
    <property type="evidence" value="ECO:0007669"/>
    <property type="project" value="InterPro"/>
</dbReference>
<dbReference type="RefSeq" id="WP_088004028.1">
    <property type="nucleotide sequence ID" value="NZ_BMHB01000007.1"/>
</dbReference>
<keyword evidence="2" id="KW-0805">Transcription regulation</keyword>
<feature type="domain" description="Phosphoribosyltransferase" evidence="6">
    <location>
        <begin position="107"/>
        <end position="246"/>
    </location>
</feature>
<dbReference type="Proteomes" id="UP000626244">
    <property type="component" value="Unassembled WGS sequence"/>
</dbReference>
<comment type="subunit">
    <text evidence="1">Homodimer.</text>
</comment>
<dbReference type="Pfam" id="PF09182">
    <property type="entry name" value="PuR_N"/>
    <property type="match status" value="1"/>
</dbReference>
<dbReference type="NCBIfam" id="TIGR01743">
    <property type="entry name" value="purR_Bsub"/>
    <property type="match status" value="1"/>
</dbReference>
<dbReference type="Gene3D" id="1.10.10.10">
    <property type="entry name" value="Winged helix-like DNA-binding domain superfamily/Winged helix DNA-binding domain"/>
    <property type="match status" value="1"/>
</dbReference>
<comment type="similarity">
    <text evidence="5">Belongs to the purine/pyrimidine phosphoribosyltransferase family. PurR subfamily.</text>
</comment>
<dbReference type="AlphaFoldDB" id="A0A8J3F2W5"/>
<evidence type="ECO:0000313" key="8">
    <source>
        <dbReference type="EMBL" id="GGI18379.1"/>
    </source>
</evidence>
<evidence type="ECO:0000313" key="9">
    <source>
        <dbReference type="Proteomes" id="UP000626244"/>
    </source>
</evidence>
<keyword evidence="9" id="KW-1185">Reference proteome</keyword>
<evidence type="ECO:0000256" key="4">
    <source>
        <dbReference type="ARBA" id="ARBA00023163"/>
    </source>
</evidence>
<dbReference type="InterPro" id="IPR000836">
    <property type="entry name" value="PRTase_dom"/>
</dbReference>
<dbReference type="CDD" id="cd06223">
    <property type="entry name" value="PRTases_typeI"/>
    <property type="match status" value="1"/>
</dbReference>
<sequence length="278" mass="30570">MKIRRSSRLVGMTHYLLHHPQQLVSLTFFAELYASAKSSVSEDLGIIKQTFEQQGIGTLVTVPGAAGGVKYIPSISIQEVNTTIEELCSLIQTPDRLLPGGYLYMTDILSNPNYVNSVGRMFASIFGDKKVDLVMTVATKGIPLAYAVANYLNVPVVIVRHDNKVTEGSTVSINYVSGSTKRIQTMTLAKRSIETGSNVLIIDDFMKAGGTITGMKNLLKEFQANVAGIGVLVEAVNIEERLVEDYISLVKLSEVNEREQLIRVEKGNFLEESFMKSE</sequence>
<evidence type="ECO:0000259" key="6">
    <source>
        <dbReference type="Pfam" id="PF00156"/>
    </source>
</evidence>
<dbReference type="Gene3D" id="3.40.50.2020">
    <property type="match status" value="1"/>
</dbReference>
<dbReference type="InterPro" id="IPR036390">
    <property type="entry name" value="WH_DNA-bd_sf"/>
</dbReference>
<dbReference type="InterPro" id="IPR015265">
    <property type="entry name" value="PuR_N"/>
</dbReference>
<dbReference type="InterPro" id="IPR029057">
    <property type="entry name" value="PRTase-like"/>
</dbReference>
<proteinExistence type="inferred from homology"/>
<reference evidence="9" key="1">
    <citation type="journal article" date="2019" name="Int. J. Syst. Evol. Microbiol.">
        <title>The Global Catalogue of Microorganisms (GCM) 10K type strain sequencing project: providing services to taxonomists for standard genome sequencing and annotation.</title>
        <authorList>
            <consortium name="The Broad Institute Genomics Platform"/>
            <consortium name="The Broad Institute Genome Sequencing Center for Infectious Disease"/>
            <person name="Wu L."/>
            <person name="Ma J."/>
        </authorList>
    </citation>
    <scope>NUCLEOTIDE SEQUENCE [LARGE SCALE GENOMIC DNA]</scope>
    <source>
        <strain evidence="9">CGMCC 1.14993</strain>
    </source>
</reference>
<dbReference type="PANTHER" id="PTHR43864">
    <property type="entry name" value="HYPOXANTHINE/GUANINE PHOSPHORIBOSYLTRANSFERASE"/>
    <property type="match status" value="1"/>
</dbReference>
<dbReference type="SUPFAM" id="SSF53271">
    <property type="entry name" value="PRTase-like"/>
    <property type="match status" value="1"/>
</dbReference>
<dbReference type="EMBL" id="BMHB01000007">
    <property type="protein sequence ID" value="GGI18379.1"/>
    <property type="molecule type" value="Genomic_DNA"/>
</dbReference>
<name>A0A8J3F2W5_9BACI</name>
<dbReference type="InterPro" id="IPR010078">
    <property type="entry name" value="PurR_Bsub"/>
</dbReference>
<comment type="caution">
    <text evidence="8">The sequence shown here is derived from an EMBL/GenBank/DDBJ whole genome shotgun (WGS) entry which is preliminary data.</text>
</comment>
<evidence type="ECO:0000256" key="5">
    <source>
        <dbReference type="ARBA" id="ARBA00049656"/>
    </source>
</evidence>